<accession>A0A7W5UZX5</accession>
<evidence type="ECO:0000313" key="2">
    <source>
        <dbReference type="Proteomes" id="UP000579945"/>
    </source>
</evidence>
<reference evidence="1 2" key="1">
    <citation type="submission" date="2020-08" db="EMBL/GenBank/DDBJ databases">
        <title>Sequencing the genomes of 1000 actinobacteria strains.</title>
        <authorList>
            <person name="Klenk H.-P."/>
        </authorList>
    </citation>
    <scope>NUCLEOTIDE SEQUENCE [LARGE SCALE GENOMIC DNA]</scope>
    <source>
        <strain evidence="1 2">DSM 44320</strain>
    </source>
</reference>
<organism evidence="1 2">
    <name type="scientific">Nonomuraea dietziae</name>
    <dbReference type="NCBI Taxonomy" id="65515"/>
    <lineage>
        <taxon>Bacteria</taxon>
        <taxon>Bacillati</taxon>
        <taxon>Actinomycetota</taxon>
        <taxon>Actinomycetes</taxon>
        <taxon>Streptosporangiales</taxon>
        <taxon>Streptosporangiaceae</taxon>
        <taxon>Nonomuraea</taxon>
    </lineage>
</organism>
<name>A0A7W5UZX5_9ACTN</name>
<dbReference type="AlphaFoldDB" id="A0A7W5UZX5"/>
<dbReference type="Proteomes" id="UP000579945">
    <property type="component" value="Unassembled WGS sequence"/>
</dbReference>
<proteinExistence type="predicted"/>
<sequence length="33" mass="3379">MSQTSGNGRCVSASAVIEPGDDEAVRVTPGFHC</sequence>
<evidence type="ECO:0000313" key="1">
    <source>
        <dbReference type="EMBL" id="MBB3727797.1"/>
    </source>
</evidence>
<gene>
    <name evidence="1" type="ORF">FHR33_003657</name>
</gene>
<protein>
    <submittedName>
        <fullName evidence="1">Uncharacterized protein</fullName>
    </submittedName>
</protein>
<dbReference type="EMBL" id="JACIBV010000001">
    <property type="protein sequence ID" value="MBB3727797.1"/>
    <property type="molecule type" value="Genomic_DNA"/>
</dbReference>
<keyword evidence="2" id="KW-1185">Reference proteome</keyword>
<comment type="caution">
    <text evidence="1">The sequence shown here is derived from an EMBL/GenBank/DDBJ whole genome shotgun (WGS) entry which is preliminary data.</text>
</comment>